<proteinExistence type="predicted"/>
<feature type="region of interest" description="Disordered" evidence="1">
    <location>
        <begin position="713"/>
        <end position="737"/>
    </location>
</feature>
<evidence type="ECO:0000256" key="1">
    <source>
        <dbReference type="SAM" id="MobiDB-lite"/>
    </source>
</evidence>
<reference evidence="5" key="2">
    <citation type="submission" date="2019-09" db="UniProtKB">
        <authorList>
            <consortium name="WormBaseParasite"/>
        </authorList>
    </citation>
    <scope>IDENTIFICATION</scope>
</reference>
<dbReference type="Proteomes" id="UP000050761">
    <property type="component" value="Unassembled WGS sequence"/>
</dbReference>
<dbReference type="InterPro" id="IPR036397">
    <property type="entry name" value="RNaseH_sf"/>
</dbReference>
<protein>
    <submittedName>
        <fullName evidence="5">Integrase catalytic domain-containing protein</fullName>
    </submittedName>
</protein>
<dbReference type="InterPro" id="IPR001584">
    <property type="entry name" value="Integrase_cat-core"/>
</dbReference>
<name>A0A183GNB9_HELPZ</name>
<feature type="domain" description="Integrase catalytic" evidence="2">
    <location>
        <begin position="323"/>
        <end position="450"/>
    </location>
</feature>
<feature type="region of interest" description="Disordered" evidence="1">
    <location>
        <begin position="955"/>
        <end position="1051"/>
    </location>
</feature>
<accession>A0A183GNB9</accession>
<gene>
    <name evidence="3" type="ORF">HPBE_LOCUS24188</name>
</gene>
<dbReference type="SUPFAM" id="SSF53098">
    <property type="entry name" value="Ribonuclease H-like"/>
    <property type="match status" value="1"/>
</dbReference>
<dbReference type="GO" id="GO:0003676">
    <property type="term" value="F:nucleic acid binding"/>
    <property type="evidence" value="ECO:0007669"/>
    <property type="project" value="InterPro"/>
</dbReference>
<dbReference type="InterPro" id="IPR040676">
    <property type="entry name" value="DUF5641"/>
</dbReference>
<feature type="compositionally biased region" description="Low complexity" evidence="1">
    <location>
        <begin position="982"/>
        <end position="1019"/>
    </location>
</feature>
<keyword evidence="4" id="KW-1185">Reference proteome</keyword>
<dbReference type="EMBL" id="UZAH01035970">
    <property type="protein sequence ID" value="VDP43371.1"/>
    <property type="molecule type" value="Genomic_DNA"/>
</dbReference>
<dbReference type="AlphaFoldDB" id="A0A183GNB9"/>
<evidence type="ECO:0000259" key="2">
    <source>
        <dbReference type="PROSITE" id="PS50994"/>
    </source>
</evidence>
<organism evidence="4 5">
    <name type="scientific">Heligmosomoides polygyrus</name>
    <name type="common">Parasitic roundworm</name>
    <dbReference type="NCBI Taxonomy" id="6339"/>
    <lineage>
        <taxon>Eukaryota</taxon>
        <taxon>Metazoa</taxon>
        <taxon>Ecdysozoa</taxon>
        <taxon>Nematoda</taxon>
        <taxon>Chromadorea</taxon>
        <taxon>Rhabditida</taxon>
        <taxon>Rhabditina</taxon>
        <taxon>Rhabditomorpha</taxon>
        <taxon>Strongyloidea</taxon>
        <taxon>Heligmosomidae</taxon>
        <taxon>Heligmosomoides</taxon>
    </lineage>
</organism>
<dbReference type="PANTHER" id="PTHR47331:SF2">
    <property type="match status" value="1"/>
</dbReference>
<dbReference type="PROSITE" id="PS50994">
    <property type="entry name" value="INTEGRASE"/>
    <property type="match status" value="1"/>
</dbReference>
<sequence>ADSLAPGDRQPSTTSQARPTDRDPAQFNHDPIQSVRLPPLELPEFKGAMHAFPEFWEMFAAAVHDDPTLPTISKFLYLKGKLKGEAYKLISPLQFSEFNYQQAVQLLKKTYMRPDILRIQLVQKLHAVPLAHDIPTSQRSTLCTLKALWVQLEKLGEHPASTAHKCTIGEKFPLRTMEKAGELKNAGEDWTVNHLLDALDQVIDRQEALQGVQPALASAHVTQQHSEETRRVQHVETPQDGIATQHHVRPVDDLPAQSLPIQTADGHVRPAGPLGTPPLAEAVLPNVGTLPIRESGLETHLPFQIQFNLIITLRPPGMRATRATSRPFENIGLDYLGPLLIRTDDNKDRKTWVCLFTCMSTRAVHLELVVDNTTTHFLLAFRRSISRRGTPNLVISDNAPTFKLGREVLVNELRQFTEDRAVLDFSSSTGFEWRFITPLSPWKGGFYERLEPPNAPYGDRIHAKYAPTNSTFRRSDRTSSYPTAHRFGHLGNPKMAVTSRDPFTVTESQEFLVCQYSLLKDSLKTFWELWHKEYLQALAQRSQIRSTKQQSAARQPHVGDVVLIQTDNTSRSNWPLGLIVKINSSADGSITLKPFFVQQCPHNIVVKPVEDEATMEVASIRNPLHAADEEDVKEGQVQQPAKKPRAASPTPIQKEGKVPSAPQQPAAPPLEEPSQAGATGQETPREETISAADHPRYKELLALLRIRLNSGAPSDNSATAAQSSAASSSATDTRSTHQLTETGFRTVFDYININNLLRPNIEALKIPVKEVTPSRRADYEAVARIVELLRSMQELSTTTTQRFHNLGVLMTLVDPLQFRYTVLMGWIHELVHRVALLNDYTYQLNHITVPRLLDWAEDRDYFLRVRGRSPRMIRVVEAHQLLLVLHAGVGVITNEDQQYAVNSSLPIPEPILADRHRIEETIQWWRENYTNALMITVADDYLRTHSVDQFLQEERQARERQEAAPQQAERSTTHVQQSTAGTEPPAEKTAPAPQQPSTSAAKPQPPGSAASQQPSTSAADPHRQIRGQSQQSRDDLPIAPCTSRPAMEDADRPEAHVFVEPASSQAVQDASRSPRTTQPSCRAYSIHFSIARGEIESMARTTTTRHYKAINDDIMRTLDIMYRAKSFYLSCSNSTVGFNSFVMQ</sequence>
<dbReference type="OrthoDB" id="8019190at2759"/>
<dbReference type="Gene3D" id="3.30.420.10">
    <property type="entry name" value="Ribonuclease H-like superfamily/Ribonuclease H"/>
    <property type="match status" value="1"/>
</dbReference>
<reference evidence="3 4" key="1">
    <citation type="submission" date="2018-11" db="EMBL/GenBank/DDBJ databases">
        <authorList>
            <consortium name="Pathogen Informatics"/>
        </authorList>
    </citation>
    <scope>NUCLEOTIDE SEQUENCE [LARGE SCALE GENOMIC DNA]</scope>
</reference>
<feature type="region of interest" description="Disordered" evidence="1">
    <location>
        <begin position="624"/>
        <end position="694"/>
    </location>
</feature>
<dbReference type="InterPro" id="IPR005312">
    <property type="entry name" value="DUF1759"/>
</dbReference>
<dbReference type="InterPro" id="IPR012337">
    <property type="entry name" value="RNaseH-like_sf"/>
</dbReference>
<evidence type="ECO:0000313" key="5">
    <source>
        <dbReference type="WBParaSite" id="HPBE_0002418901-mRNA-1"/>
    </source>
</evidence>
<evidence type="ECO:0000313" key="4">
    <source>
        <dbReference type="Proteomes" id="UP000050761"/>
    </source>
</evidence>
<evidence type="ECO:0000313" key="3">
    <source>
        <dbReference type="EMBL" id="VDP43371.1"/>
    </source>
</evidence>
<dbReference type="WBParaSite" id="HPBE_0002418901-mRNA-1">
    <property type="protein sequence ID" value="HPBE_0002418901-mRNA-1"/>
    <property type="gene ID" value="HPBE_0002418901"/>
</dbReference>
<feature type="region of interest" description="Disordered" evidence="1">
    <location>
        <begin position="1"/>
        <end position="33"/>
    </location>
</feature>
<dbReference type="Pfam" id="PF18701">
    <property type="entry name" value="DUF5641"/>
    <property type="match status" value="1"/>
</dbReference>
<dbReference type="PANTHER" id="PTHR47331">
    <property type="entry name" value="PHD-TYPE DOMAIN-CONTAINING PROTEIN"/>
    <property type="match status" value="1"/>
</dbReference>
<accession>A0A3P8DI99</accession>
<feature type="compositionally biased region" description="Basic and acidic residues" evidence="1">
    <location>
        <begin position="683"/>
        <end position="694"/>
    </location>
</feature>
<dbReference type="Pfam" id="PF03564">
    <property type="entry name" value="DUF1759"/>
    <property type="match status" value="1"/>
</dbReference>
<feature type="compositionally biased region" description="Low complexity" evidence="1">
    <location>
        <begin position="717"/>
        <end position="733"/>
    </location>
</feature>
<dbReference type="GO" id="GO:0015074">
    <property type="term" value="P:DNA integration"/>
    <property type="evidence" value="ECO:0007669"/>
    <property type="project" value="InterPro"/>
</dbReference>